<keyword evidence="4 6" id="KW-0694">RNA-binding</keyword>
<evidence type="ECO:0000313" key="8">
    <source>
        <dbReference type="EMBL" id="OXV06552.1"/>
    </source>
</evidence>
<evidence type="ECO:0000256" key="6">
    <source>
        <dbReference type="RuleBase" id="RU368003"/>
    </source>
</evidence>
<comment type="function">
    <text evidence="6">Required for exosome-dependent processing of pre-rRNA and small nucleolar RNA (snRNA) precursors. Involved in processing of 35S pre-rRNA at the A0, A1 and A2 sites.</text>
</comment>
<feature type="region of interest" description="Disordered" evidence="7">
    <location>
        <begin position="149"/>
        <end position="200"/>
    </location>
</feature>
<evidence type="ECO:0000256" key="2">
    <source>
        <dbReference type="ARBA" id="ARBA00009154"/>
    </source>
</evidence>
<evidence type="ECO:0000256" key="3">
    <source>
        <dbReference type="ARBA" id="ARBA00022552"/>
    </source>
</evidence>
<evidence type="ECO:0000256" key="7">
    <source>
        <dbReference type="SAM" id="MobiDB-lite"/>
    </source>
</evidence>
<dbReference type="GO" id="GO:0000178">
    <property type="term" value="C:exosome (RNase complex)"/>
    <property type="evidence" value="ECO:0007669"/>
    <property type="project" value="TreeGrafter"/>
</dbReference>
<keyword evidence="3 6" id="KW-0698">rRNA processing</keyword>
<evidence type="ECO:0000256" key="5">
    <source>
        <dbReference type="ARBA" id="ARBA00023242"/>
    </source>
</evidence>
<dbReference type="GO" id="GO:0003677">
    <property type="term" value="F:DNA binding"/>
    <property type="evidence" value="ECO:0007669"/>
    <property type="project" value="TreeGrafter"/>
</dbReference>
<dbReference type="GO" id="GO:0005730">
    <property type="term" value="C:nucleolus"/>
    <property type="evidence" value="ECO:0007669"/>
    <property type="project" value="TreeGrafter"/>
</dbReference>
<comment type="caution">
    <text evidence="8">The sequence shown here is derived from an EMBL/GenBank/DDBJ whole genome shotgun (WGS) entry which is preliminary data.</text>
</comment>
<accession>A0A232LR00</accession>
<comment type="similarity">
    <text evidence="2 6">Belongs to the C1D family.</text>
</comment>
<feature type="compositionally biased region" description="Low complexity" evidence="7">
    <location>
        <begin position="344"/>
        <end position="357"/>
    </location>
</feature>
<comment type="subcellular location">
    <subcellularLocation>
        <location evidence="1 6">Nucleus</location>
    </subcellularLocation>
</comment>
<sequence>MEAGDLIPLFEQLEDNVDDLEEILLPLLQGSLSISDMSKKLPLLDRAKLHVLITYTLESLIFSYLRLRGVDSREHPVYRELTRVKQYFEKVKVLETGPEKRTMTLDKQAADRFIKHGLSGNDRLDLERAEKEAKEKALAQLRATILAKKNAVSQQASTKERSSHTPEGPDSGSRSASESDSHSNRSESAEGGVPVVEGGVPVVEGGVPVAQGGVPVAQGGVPVAQGGVPVAQRGVPVAQGGVPVAGGGVSVVEGGMPVVEEGVSMTEAPATPAQQPFFGKTGKEKQKEKAKERREKFKAAKAVKKQQQRLKREGEDAEFRKAKNLEKKRRRAAKVAARRAEGFPMSMPSMPRPSGFS</sequence>
<feature type="compositionally biased region" description="Basic and acidic residues" evidence="7">
    <location>
        <begin position="281"/>
        <end position="298"/>
    </location>
</feature>
<evidence type="ECO:0000313" key="9">
    <source>
        <dbReference type="Proteomes" id="UP000243515"/>
    </source>
</evidence>
<dbReference type="AlphaFoldDB" id="A0A232LR00"/>
<gene>
    <name evidence="8" type="ORF">Egran_05680</name>
</gene>
<dbReference type="EMBL" id="NPHW01005623">
    <property type="protein sequence ID" value="OXV06552.1"/>
    <property type="molecule type" value="Genomic_DNA"/>
</dbReference>
<feature type="compositionally biased region" description="Low complexity" evidence="7">
    <location>
        <begin position="189"/>
        <end position="200"/>
    </location>
</feature>
<dbReference type="GO" id="GO:0010468">
    <property type="term" value="P:regulation of gene expression"/>
    <property type="evidence" value="ECO:0007669"/>
    <property type="project" value="TreeGrafter"/>
</dbReference>
<dbReference type="GO" id="GO:0003723">
    <property type="term" value="F:RNA binding"/>
    <property type="evidence" value="ECO:0007669"/>
    <property type="project" value="UniProtKB-UniRule"/>
</dbReference>
<feature type="compositionally biased region" description="Basic residues" evidence="7">
    <location>
        <begin position="326"/>
        <end position="337"/>
    </location>
</feature>
<dbReference type="OrthoDB" id="1421013at2759"/>
<dbReference type="GO" id="GO:0000460">
    <property type="term" value="P:maturation of 5.8S rRNA"/>
    <property type="evidence" value="ECO:0007669"/>
    <property type="project" value="TreeGrafter"/>
</dbReference>
<organism evidence="8 9">
    <name type="scientific">Elaphomyces granulatus</name>
    <dbReference type="NCBI Taxonomy" id="519963"/>
    <lineage>
        <taxon>Eukaryota</taxon>
        <taxon>Fungi</taxon>
        <taxon>Dikarya</taxon>
        <taxon>Ascomycota</taxon>
        <taxon>Pezizomycotina</taxon>
        <taxon>Eurotiomycetes</taxon>
        <taxon>Eurotiomycetidae</taxon>
        <taxon>Eurotiales</taxon>
        <taxon>Elaphomycetaceae</taxon>
        <taxon>Elaphomyces</taxon>
    </lineage>
</organism>
<dbReference type="PANTHER" id="PTHR15341">
    <property type="entry name" value="SUN-COR STEROID HORMONE RECEPTOR CO-REPRESSOR"/>
    <property type="match status" value="1"/>
</dbReference>
<evidence type="ECO:0000256" key="1">
    <source>
        <dbReference type="ARBA" id="ARBA00004123"/>
    </source>
</evidence>
<dbReference type="Pfam" id="PF04000">
    <property type="entry name" value="Sas10_Utp3"/>
    <property type="match status" value="1"/>
</dbReference>
<protein>
    <recommendedName>
        <fullName evidence="6">Exosome complex protein</fullName>
    </recommendedName>
</protein>
<feature type="compositionally biased region" description="Basic and acidic residues" evidence="7">
    <location>
        <begin position="177"/>
        <end position="188"/>
    </location>
</feature>
<dbReference type="Proteomes" id="UP000243515">
    <property type="component" value="Unassembled WGS sequence"/>
</dbReference>
<dbReference type="InterPro" id="IPR007146">
    <property type="entry name" value="Sas10/Utp3/C1D"/>
</dbReference>
<feature type="compositionally biased region" description="Basic residues" evidence="7">
    <location>
        <begin position="299"/>
        <end position="309"/>
    </location>
</feature>
<evidence type="ECO:0000256" key="4">
    <source>
        <dbReference type="ARBA" id="ARBA00022884"/>
    </source>
</evidence>
<feature type="region of interest" description="Disordered" evidence="7">
    <location>
        <begin position="271"/>
        <end position="357"/>
    </location>
</feature>
<proteinExistence type="inferred from homology"/>
<keyword evidence="9" id="KW-1185">Reference proteome</keyword>
<dbReference type="InterPro" id="IPR011082">
    <property type="entry name" value="Exosome-assoc_fac/DNA_repair"/>
</dbReference>
<name>A0A232LR00_9EURO</name>
<reference evidence="8 9" key="1">
    <citation type="journal article" date="2015" name="Environ. Microbiol.">
        <title>Metagenome sequence of Elaphomyces granulatus from sporocarp tissue reveals Ascomycota ectomycorrhizal fingerprints of genome expansion and a Proteobacteria-rich microbiome.</title>
        <authorList>
            <person name="Quandt C.A."/>
            <person name="Kohler A."/>
            <person name="Hesse C.N."/>
            <person name="Sharpton T.J."/>
            <person name="Martin F."/>
            <person name="Spatafora J.W."/>
        </authorList>
    </citation>
    <scope>NUCLEOTIDE SEQUENCE [LARGE SCALE GENOMIC DNA]</scope>
    <source>
        <strain evidence="8 9">OSC145934</strain>
    </source>
</reference>
<keyword evidence="5 6" id="KW-0539">Nucleus</keyword>
<feature type="compositionally biased region" description="Basic and acidic residues" evidence="7">
    <location>
        <begin position="310"/>
        <end position="325"/>
    </location>
</feature>
<dbReference type="PANTHER" id="PTHR15341:SF3">
    <property type="entry name" value="NUCLEAR NUCLEIC ACID-BINDING PROTEIN C1D"/>
    <property type="match status" value="1"/>
</dbReference>